<dbReference type="PANTHER" id="PTHR11334:SF68">
    <property type="entry name" value="G-PROTEIN COUPLED RECEPTORS FAMILY 1 PROFILE DOMAIN-CONTAINING PROTEIN-RELATED"/>
    <property type="match status" value="1"/>
</dbReference>
<dbReference type="AlphaFoldDB" id="A0AA97L436"/>
<comment type="subcellular location">
    <subcellularLocation>
        <location evidence="1">Cell membrane</location>
        <topology evidence="1">Multi-pass membrane protein</topology>
    </subcellularLocation>
</comment>
<organism evidence="12 13">
    <name type="scientific">Eublepharis macularius</name>
    <name type="common">Leopard gecko</name>
    <name type="synonym">Cyrtodactylus macularius</name>
    <dbReference type="NCBI Taxonomy" id="481883"/>
    <lineage>
        <taxon>Eukaryota</taxon>
        <taxon>Metazoa</taxon>
        <taxon>Chordata</taxon>
        <taxon>Craniata</taxon>
        <taxon>Vertebrata</taxon>
        <taxon>Euteleostomi</taxon>
        <taxon>Lepidosauria</taxon>
        <taxon>Squamata</taxon>
        <taxon>Bifurcata</taxon>
        <taxon>Gekkota</taxon>
        <taxon>Eublepharidae</taxon>
        <taxon>Eublepharinae</taxon>
        <taxon>Eublepharis</taxon>
    </lineage>
</organism>
<evidence type="ECO:0000256" key="4">
    <source>
        <dbReference type="ARBA" id="ARBA00022989"/>
    </source>
</evidence>
<dbReference type="SUPFAM" id="SSF81321">
    <property type="entry name" value="Family A G protein-coupled receptor-like"/>
    <property type="match status" value="1"/>
</dbReference>
<evidence type="ECO:0000256" key="7">
    <source>
        <dbReference type="ARBA" id="ARBA00023170"/>
    </source>
</evidence>
<feature type="transmembrane region" description="Helical" evidence="10">
    <location>
        <begin position="168"/>
        <end position="191"/>
    </location>
</feature>
<dbReference type="KEGG" id="emc:129333738"/>
<evidence type="ECO:0000256" key="3">
    <source>
        <dbReference type="ARBA" id="ARBA00022692"/>
    </source>
</evidence>
<dbReference type="RefSeq" id="XP_054841579.1">
    <property type="nucleotide sequence ID" value="XM_054985604.1"/>
</dbReference>
<keyword evidence="5" id="KW-0297">G-protein coupled receptor</keyword>
<sequence length="331" mass="37997">MMDAALKYYNNPNYTWFPNDNINYDYVSEDISFHHTSDYGSGRMPYNNFLNITFISILVICIFGVVGNGIVIWLLGFHIKRNPFTTYILNLAIADFGRLLSLIFAIVSNWLTILYDLSSILSVSSIFLFLSTHTASNFLLTAISIDSCMAAFFPLWHRCHRPPHLSTIVCVLVWVLSFLLSRISFIILQMYNNEAVIRVLYQFIVNAMVCFPLVAAATLALFINVCCKAQQHQRRKLFTIILLTLLCFLFLGSPLNIIVTLHFYIYILSYVVLLAFVLSCLNSSVNPMIYFLVGRERKARHRESLEVILQRVFKEEEGCAEELQPPVQIQL</sequence>
<name>A0AA97L436_EUBMA</name>
<keyword evidence="7" id="KW-0675">Receptor</keyword>
<dbReference type="Gene3D" id="1.20.1070.10">
    <property type="entry name" value="Rhodopsin 7-helix transmembrane proteins"/>
    <property type="match status" value="1"/>
</dbReference>
<evidence type="ECO:0000256" key="5">
    <source>
        <dbReference type="ARBA" id="ARBA00023040"/>
    </source>
</evidence>
<dbReference type="Proteomes" id="UP001190640">
    <property type="component" value="Chromosome 7"/>
</dbReference>
<feature type="domain" description="G-protein coupled receptors family 1 profile" evidence="11">
    <location>
        <begin position="67"/>
        <end position="290"/>
    </location>
</feature>
<gene>
    <name evidence="13" type="primary">LOC129333738</name>
</gene>
<feature type="transmembrane region" description="Helical" evidence="10">
    <location>
        <begin position="49"/>
        <end position="75"/>
    </location>
</feature>
<dbReference type="PROSITE" id="PS50262">
    <property type="entry name" value="G_PROTEIN_RECEP_F1_2"/>
    <property type="match status" value="1"/>
</dbReference>
<evidence type="ECO:0000313" key="12">
    <source>
        <dbReference type="Proteomes" id="UP001190640"/>
    </source>
</evidence>
<keyword evidence="2" id="KW-1003">Cell membrane</keyword>
<dbReference type="InterPro" id="IPR000276">
    <property type="entry name" value="GPCR_Rhodpsn"/>
</dbReference>
<dbReference type="PANTHER" id="PTHR11334">
    <property type="entry name" value="MAS-RELATED G-PROTEIN COUPLED RECEPTOR"/>
    <property type="match status" value="1"/>
</dbReference>
<keyword evidence="12" id="KW-1185">Reference proteome</keyword>
<feature type="transmembrane region" description="Helical" evidence="10">
    <location>
        <begin position="203"/>
        <end position="225"/>
    </location>
</feature>
<dbReference type="FunFam" id="1.20.1070.10:FF:000193">
    <property type="entry name" value="Mas-related G-protein coupled receptor member E"/>
    <property type="match status" value="1"/>
</dbReference>
<evidence type="ECO:0000256" key="10">
    <source>
        <dbReference type="SAM" id="Phobius"/>
    </source>
</evidence>
<keyword evidence="8" id="KW-0807">Transducer</keyword>
<keyword evidence="3 10" id="KW-0812">Transmembrane</keyword>
<protein>
    <submittedName>
        <fullName evidence="13">Mas-related G-protein coupled receptor member H-like</fullName>
    </submittedName>
</protein>
<evidence type="ECO:0000256" key="8">
    <source>
        <dbReference type="ARBA" id="ARBA00023224"/>
    </source>
</evidence>
<evidence type="ECO:0000313" key="13">
    <source>
        <dbReference type="RefSeq" id="XP_054841579.1"/>
    </source>
</evidence>
<feature type="transmembrane region" description="Helical" evidence="10">
    <location>
        <begin position="87"/>
        <end position="107"/>
    </location>
</feature>
<dbReference type="PRINTS" id="PR02108">
    <property type="entry name" value="MRGPCRFAMILY"/>
</dbReference>
<dbReference type="GO" id="GO:0005886">
    <property type="term" value="C:plasma membrane"/>
    <property type="evidence" value="ECO:0007669"/>
    <property type="project" value="UniProtKB-SubCell"/>
</dbReference>
<dbReference type="InterPro" id="IPR026234">
    <property type="entry name" value="MRGPCRFAMILY"/>
</dbReference>
<feature type="transmembrane region" description="Helical" evidence="10">
    <location>
        <begin position="263"/>
        <end position="293"/>
    </location>
</feature>
<feature type="transmembrane region" description="Helical" evidence="10">
    <location>
        <begin position="237"/>
        <end position="257"/>
    </location>
</feature>
<dbReference type="Pfam" id="PF00001">
    <property type="entry name" value="7tm_1"/>
    <property type="match status" value="1"/>
</dbReference>
<comment type="similarity">
    <text evidence="9">Belongs to the G-protein coupled receptor 1 family. Mas subfamily.</text>
</comment>
<evidence type="ECO:0000256" key="1">
    <source>
        <dbReference type="ARBA" id="ARBA00004651"/>
    </source>
</evidence>
<reference evidence="13" key="1">
    <citation type="submission" date="2025-08" db="UniProtKB">
        <authorList>
            <consortium name="RefSeq"/>
        </authorList>
    </citation>
    <scope>IDENTIFICATION</scope>
    <source>
        <tissue evidence="13">Blood</tissue>
    </source>
</reference>
<evidence type="ECO:0000256" key="9">
    <source>
        <dbReference type="ARBA" id="ARBA00061394"/>
    </source>
</evidence>
<keyword evidence="4 10" id="KW-1133">Transmembrane helix</keyword>
<evidence type="ECO:0000259" key="11">
    <source>
        <dbReference type="PROSITE" id="PS50262"/>
    </source>
</evidence>
<proteinExistence type="inferred from homology"/>
<dbReference type="GeneID" id="129333738"/>
<dbReference type="PRINTS" id="PR00237">
    <property type="entry name" value="GPCRRHODOPSN"/>
</dbReference>
<dbReference type="InterPro" id="IPR017452">
    <property type="entry name" value="GPCR_Rhodpsn_7TM"/>
</dbReference>
<evidence type="ECO:0000256" key="2">
    <source>
        <dbReference type="ARBA" id="ARBA00022475"/>
    </source>
</evidence>
<dbReference type="GO" id="GO:0004930">
    <property type="term" value="F:G protein-coupled receptor activity"/>
    <property type="evidence" value="ECO:0007669"/>
    <property type="project" value="UniProtKB-KW"/>
</dbReference>
<keyword evidence="6 10" id="KW-0472">Membrane</keyword>
<evidence type="ECO:0000256" key="6">
    <source>
        <dbReference type="ARBA" id="ARBA00023136"/>
    </source>
</evidence>
<accession>A0AA97L436</accession>